<reference evidence="2" key="1">
    <citation type="submission" date="2022-11" db="UniProtKB">
        <authorList>
            <consortium name="WormBaseParasite"/>
        </authorList>
    </citation>
    <scope>IDENTIFICATION</scope>
</reference>
<dbReference type="WBParaSite" id="JU765_v2.g3179.t1">
    <property type="protein sequence ID" value="JU765_v2.g3179.t1"/>
    <property type="gene ID" value="JU765_v2.g3179"/>
</dbReference>
<protein>
    <submittedName>
        <fullName evidence="2">Uncharacterized protein</fullName>
    </submittedName>
</protein>
<sequence length="346" mass="38784">MYVYPKDYEISFELDLAELIPTLTEGNPTKIVFIFNQNQTVSLVITLHNKNLLLDIAQNMVEKGETAGMTDANYIALKIKDNLNVSTNVPSSKVVTLKKPLEPRFEDGKNVIDFSVRGHNLKASVKIFFKKKSLGFCGIKPTNGTVPVAEQATVGLYVGISIGVLVVVLIIALVLFYFFYFRPKQLEKIRKGQQLKGVWRFLVLGKKENNDREKADDINKVLDAASLRKAEIRKRKALKRAKKILKENEAENKEAEGSQSEEKTEYSTLQADCVAVETQPHVYEYFPKYWADRLKAVQRPGGPAGAFEATLCTARAAIMMDHIKAKCAAENRPVTLADIPNAPHLR</sequence>
<dbReference type="Proteomes" id="UP000887576">
    <property type="component" value="Unplaced"/>
</dbReference>
<organism evidence="1 2">
    <name type="scientific">Panagrolaimus sp. JU765</name>
    <dbReference type="NCBI Taxonomy" id="591449"/>
    <lineage>
        <taxon>Eukaryota</taxon>
        <taxon>Metazoa</taxon>
        <taxon>Ecdysozoa</taxon>
        <taxon>Nematoda</taxon>
        <taxon>Chromadorea</taxon>
        <taxon>Rhabditida</taxon>
        <taxon>Tylenchina</taxon>
        <taxon>Panagrolaimomorpha</taxon>
        <taxon>Panagrolaimoidea</taxon>
        <taxon>Panagrolaimidae</taxon>
        <taxon>Panagrolaimus</taxon>
    </lineage>
</organism>
<name>A0AC34R3R8_9BILA</name>
<proteinExistence type="predicted"/>
<accession>A0AC34R3R8</accession>
<evidence type="ECO:0000313" key="1">
    <source>
        <dbReference type="Proteomes" id="UP000887576"/>
    </source>
</evidence>
<evidence type="ECO:0000313" key="2">
    <source>
        <dbReference type="WBParaSite" id="JU765_v2.g3179.t1"/>
    </source>
</evidence>